<dbReference type="InterPro" id="IPR028098">
    <property type="entry name" value="Glyco_trans_4-like_N"/>
</dbReference>
<dbReference type="AlphaFoldDB" id="A0A1F7S6K6"/>
<evidence type="ECO:0000256" key="1">
    <source>
        <dbReference type="ARBA" id="ARBA00022679"/>
    </source>
</evidence>
<accession>A0A1F7S6K6</accession>
<protein>
    <recommendedName>
        <fullName evidence="6">Glycosyl transferase family 1 domain-containing protein</fullName>
    </recommendedName>
</protein>
<dbReference type="Pfam" id="PF13439">
    <property type="entry name" value="Glyco_transf_4"/>
    <property type="match status" value="1"/>
</dbReference>
<dbReference type="InterPro" id="IPR001296">
    <property type="entry name" value="Glyco_trans_1"/>
</dbReference>
<name>A0A1F7S6K6_9BACT</name>
<evidence type="ECO:0008006" key="6">
    <source>
        <dbReference type="Google" id="ProtNLM"/>
    </source>
</evidence>
<dbReference type="PANTHER" id="PTHR46401">
    <property type="entry name" value="GLYCOSYLTRANSFERASE WBBK-RELATED"/>
    <property type="match status" value="1"/>
</dbReference>
<dbReference type="Proteomes" id="UP000179266">
    <property type="component" value="Unassembled WGS sequence"/>
</dbReference>
<dbReference type="PANTHER" id="PTHR46401:SF2">
    <property type="entry name" value="GLYCOSYLTRANSFERASE WBBK-RELATED"/>
    <property type="match status" value="1"/>
</dbReference>
<sequence>MIIALDVSSILHSITGIGHYTFNLIKRLGKLDQKNQYRLFSYSWKIRMKNLQVPQFSNYEYHDIKIPGKLLLNMWRYFRFPTVNRLVGDLDLFHSPNYLYQPQKRGKTVCTIHDLAFLKFPGYGEKYGGKYFASVLPGTIKHADAVIVDSEATRNDLVELVNMNEELVNVIHLGIDPEFANQKNHDGFNNIKNKLGLGKEYLLAVTTLEPRKNLDGIIQAMAILKQETNINIPLVICGGEGWENEEIYNRVRQLKLESNIRFAGYVEQDLLPELYRHASLTLFPSLYEGFGLPILESMVCGTPVITSIVSSMPEIA</sequence>
<dbReference type="GO" id="GO:0016757">
    <property type="term" value="F:glycosyltransferase activity"/>
    <property type="evidence" value="ECO:0007669"/>
    <property type="project" value="InterPro"/>
</dbReference>
<organism evidence="4 5">
    <name type="scientific">Candidatus Schekmanbacteria bacterium RBG_13_48_7</name>
    <dbReference type="NCBI Taxonomy" id="1817878"/>
    <lineage>
        <taxon>Bacteria</taxon>
        <taxon>Candidatus Schekmaniibacteriota</taxon>
    </lineage>
</organism>
<feature type="domain" description="Glycosyl transferase family 1" evidence="2">
    <location>
        <begin position="192"/>
        <end position="315"/>
    </location>
</feature>
<dbReference type="EMBL" id="MGDD01000018">
    <property type="protein sequence ID" value="OGL49370.1"/>
    <property type="molecule type" value="Genomic_DNA"/>
</dbReference>
<feature type="non-terminal residue" evidence="4">
    <location>
        <position position="316"/>
    </location>
</feature>
<evidence type="ECO:0000259" key="2">
    <source>
        <dbReference type="Pfam" id="PF00534"/>
    </source>
</evidence>
<dbReference type="CDD" id="cd03809">
    <property type="entry name" value="GT4_MtfB-like"/>
    <property type="match status" value="1"/>
</dbReference>
<dbReference type="GO" id="GO:0009103">
    <property type="term" value="P:lipopolysaccharide biosynthetic process"/>
    <property type="evidence" value="ECO:0007669"/>
    <property type="project" value="TreeGrafter"/>
</dbReference>
<gene>
    <name evidence="4" type="ORF">A2161_11320</name>
</gene>
<evidence type="ECO:0000313" key="4">
    <source>
        <dbReference type="EMBL" id="OGL49370.1"/>
    </source>
</evidence>
<dbReference type="Gene3D" id="3.40.50.2000">
    <property type="entry name" value="Glycogen Phosphorylase B"/>
    <property type="match status" value="2"/>
</dbReference>
<evidence type="ECO:0000259" key="3">
    <source>
        <dbReference type="Pfam" id="PF13439"/>
    </source>
</evidence>
<feature type="domain" description="Glycosyltransferase subfamily 4-like N-terminal" evidence="3">
    <location>
        <begin position="15"/>
        <end position="178"/>
    </location>
</feature>
<evidence type="ECO:0000313" key="5">
    <source>
        <dbReference type="Proteomes" id="UP000179266"/>
    </source>
</evidence>
<dbReference type="Pfam" id="PF00534">
    <property type="entry name" value="Glycos_transf_1"/>
    <property type="match status" value="1"/>
</dbReference>
<proteinExistence type="predicted"/>
<keyword evidence="1" id="KW-0808">Transferase</keyword>
<dbReference type="SUPFAM" id="SSF53756">
    <property type="entry name" value="UDP-Glycosyltransferase/glycogen phosphorylase"/>
    <property type="match status" value="1"/>
</dbReference>
<reference evidence="4 5" key="1">
    <citation type="journal article" date="2016" name="Nat. Commun.">
        <title>Thousands of microbial genomes shed light on interconnected biogeochemical processes in an aquifer system.</title>
        <authorList>
            <person name="Anantharaman K."/>
            <person name="Brown C.T."/>
            <person name="Hug L.A."/>
            <person name="Sharon I."/>
            <person name="Castelle C.J."/>
            <person name="Probst A.J."/>
            <person name="Thomas B.C."/>
            <person name="Singh A."/>
            <person name="Wilkins M.J."/>
            <person name="Karaoz U."/>
            <person name="Brodie E.L."/>
            <person name="Williams K.H."/>
            <person name="Hubbard S.S."/>
            <person name="Banfield J.F."/>
        </authorList>
    </citation>
    <scope>NUCLEOTIDE SEQUENCE [LARGE SCALE GENOMIC DNA]</scope>
</reference>
<comment type="caution">
    <text evidence="4">The sequence shown here is derived from an EMBL/GenBank/DDBJ whole genome shotgun (WGS) entry which is preliminary data.</text>
</comment>